<organism evidence="2 3">
    <name type="scientific">Pseudomonas syringae</name>
    <dbReference type="NCBI Taxonomy" id="317"/>
    <lineage>
        <taxon>Bacteria</taxon>
        <taxon>Pseudomonadati</taxon>
        <taxon>Pseudomonadota</taxon>
        <taxon>Gammaproteobacteria</taxon>
        <taxon>Pseudomonadales</taxon>
        <taxon>Pseudomonadaceae</taxon>
        <taxon>Pseudomonas</taxon>
    </lineage>
</organism>
<feature type="region of interest" description="Disordered" evidence="1">
    <location>
        <begin position="1"/>
        <end position="63"/>
    </location>
</feature>
<reference evidence="2 3" key="1">
    <citation type="submission" date="2017-11" db="EMBL/GenBank/DDBJ databases">
        <title>Effect of PGPRs.</title>
        <authorList>
            <person name="Oliva R."/>
            <person name="Nong J."/>
            <person name="Roman V."/>
        </authorList>
    </citation>
    <scope>NUCLEOTIDE SEQUENCE [LARGE SCALE GENOMIC DNA]</scope>
    <source>
        <strain evidence="2">Inb918</strain>
    </source>
</reference>
<evidence type="ECO:0000313" key="2">
    <source>
        <dbReference type="EMBL" id="AZV28898.1"/>
    </source>
</evidence>
<evidence type="ECO:0000313" key="3">
    <source>
        <dbReference type="Proteomes" id="UP000282760"/>
    </source>
</evidence>
<gene>
    <name evidence="2" type="ORF">CT157_23670</name>
</gene>
<name>A0A3T0JZK3_PSESX</name>
<evidence type="ECO:0000256" key="1">
    <source>
        <dbReference type="SAM" id="MobiDB-lite"/>
    </source>
</evidence>
<accession>A0A3T0JZK3</accession>
<dbReference type="EMBL" id="CP024646">
    <property type="protein sequence ID" value="AZV28898.1"/>
    <property type="molecule type" value="Genomic_DNA"/>
</dbReference>
<sequence>MSSDTHNTSPNSSGGSLKAEEAFGGPIDATEVNYRQSPVGTRSITVDGKVQAPNPDPGDGRPYYRGIQIDLPYNSELGEFPVQPWPVDRNVKYFTQIGDHRTSTLADEGTITLTLFDVDKAHVQGSFVVKIPIQGKHHAFKGTFDIWATA</sequence>
<feature type="compositionally biased region" description="Polar residues" evidence="1">
    <location>
        <begin position="1"/>
        <end position="15"/>
    </location>
</feature>
<protein>
    <submittedName>
        <fullName evidence="2">Uncharacterized protein</fullName>
    </submittedName>
</protein>
<dbReference type="AlphaFoldDB" id="A0A3T0JZK3"/>
<dbReference type="Proteomes" id="UP000282760">
    <property type="component" value="Chromosome"/>
</dbReference>
<feature type="compositionally biased region" description="Polar residues" evidence="1">
    <location>
        <begin position="33"/>
        <end position="44"/>
    </location>
</feature>
<proteinExistence type="predicted"/>